<evidence type="ECO:0000313" key="2">
    <source>
        <dbReference type="EMBL" id="EET03021.1"/>
    </source>
</evidence>
<feature type="compositionally biased region" description="Low complexity" evidence="1">
    <location>
        <begin position="199"/>
        <end position="227"/>
    </location>
</feature>
<feature type="region of interest" description="Disordered" evidence="1">
    <location>
        <begin position="190"/>
        <end position="227"/>
    </location>
</feature>
<sequence>MSARRLYVGATFTASPLDPLLRARGFGDVAFARYNQLLQALVAPDPRHADDATLLLVRLADFVRHEANDRAQSPDALAALLAQRADAWLDALASFAAGRARPPCIVVLPSPALDARGAAPADTGRRLERALLGVPGLRALDWADFAASSAIAQPFDPIADKLGHVPLSIEGFAAFAQWLAERLRGEAGEAAHAGKHGGDAAPAGANANPSARAEADAARSPAGAHANVDPHAAADIAAATGRAAAAHPGAEAAGPADAAAARAAVPPHARAPADAPAPAASPAAPSPSLARFFERLQLRIAGVALDDETALAKSARLSHTAATFHLSGRPYLEADLLDATSRDAAALALTAADRFGQYGCSGFVLVRADAGLPVLAEFVLSCTVLGKQVEHGVLLALAQAAQRAALPAVALDYVRTDGNRPAVDFVDAIAAQAGVALDRSGPRARLRIAPCALAEAVLACAKAPQALAAAAQALDLAPLFSHSNATAHPAAHR</sequence>
<reference evidence="2" key="1">
    <citation type="submission" date="2009-05" db="EMBL/GenBank/DDBJ databases">
        <authorList>
            <person name="Harkins D.M."/>
            <person name="DeShazer D."/>
            <person name="Woods D.E."/>
            <person name="Brinkac L.M."/>
            <person name="Brown K.A."/>
            <person name="Hung G.C."/>
            <person name="Tuanyok A."/>
            <person name="Zhang B."/>
            <person name="Nierman W.C."/>
        </authorList>
    </citation>
    <scope>NUCLEOTIDE SEQUENCE [LARGE SCALE GENOMIC DNA]</scope>
    <source>
        <strain evidence="2">1710a</strain>
    </source>
</reference>
<dbReference type="AlphaFoldDB" id="A0A0E1VSR0"/>
<organism evidence="2">
    <name type="scientific">Burkholderia pseudomallei 1710a</name>
    <dbReference type="NCBI Taxonomy" id="320371"/>
    <lineage>
        <taxon>Bacteria</taxon>
        <taxon>Pseudomonadati</taxon>
        <taxon>Pseudomonadota</taxon>
        <taxon>Betaproteobacteria</taxon>
        <taxon>Burkholderiales</taxon>
        <taxon>Burkholderiaceae</taxon>
        <taxon>Burkholderia</taxon>
        <taxon>pseudomallei group</taxon>
    </lineage>
</organism>
<dbReference type="Proteomes" id="UP000001812">
    <property type="component" value="Chromosome II"/>
</dbReference>
<dbReference type="HOGENOM" id="CLU_668472_0_0_4"/>
<dbReference type="InterPro" id="IPR036514">
    <property type="entry name" value="SGNH_hydro_sf"/>
</dbReference>
<dbReference type="RefSeq" id="WP_004529847.1">
    <property type="nucleotide sequence ID" value="NZ_CM000833.1"/>
</dbReference>
<dbReference type="EMBL" id="CM000833">
    <property type="protein sequence ID" value="EET03021.1"/>
    <property type="molecule type" value="Genomic_DNA"/>
</dbReference>
<accession>A0A0E1VSR0</accession>
<feature type="region of interest" description="Disordered" evidence="1">
    <location>
        <begin position="247"/>
        <end position="284"/>
    </location>
</feature>
<name>A0A0E1VSR0_BURPE</name>
<proteinExistence type="predicted"/>
<dbReference type="GO" id="GO:0016788">
    <property type="term" value="F:hydrolase activity, acting on ester bonds"/>
    <property type="evidence" value="ECO:0007669"/>
    <property type="project" value="UniProtKB-ARBA"/>
</dbReference>
<protein>
    <submittedName>
        <fullName evidence="2">FkbH domain protein</fullName>
    </submittedName>
</protein>
<gene>
    <name evidence="2" type="ORF">BURPS1710A_A2928</name>
</gene>
<dbReference type="Gene3D" id="3.40.50.1110">
    <property type="entry name" value="SGNH hydrolase"/>
    <property type="match status" value="1"/>
</dbReference>
<evidence type="ECO:0000256" key="1">
    <source>
        <dbReference type="SAM" id="MobiDB-lite"/>
    </source>
</evidence>